<sequence length="72" mass="8512">MMGEAQSRIPVIRSEEVDRHLQMFLRLKPPRFEGTVKPRAAEDYLRRLKKIFDGQMHTAKDCWRLKLGRIGC</sequence>
<reference evidence="1 2" key="1">
    <citation type="journal article" date="2021" name="Hortic Res">
        <title>Chromosome-scale assembly of the Dendrobium chrysotoxum genome enhances the understanding of orchid evolution.</title>
        <authorList>
            <person name="Zhang Y."/>
            <person name="Zhang G.Q."/>
            <person name="Zhang D."/>
            <person name="Liu X.D."/>
            <person name="Xu X.Y."/>
            <person name="Sun W.H."/>
            <person name="Yu X."/>
            <person name="Zhu X."/>
            <person name="Wang Z.W."/>
            <person name="Zhao X."/>
            <person name="Zhong W.Y."/>
            <person name="Chen H."/>
            <person name="Yin W.L."/>
            <person name="Huang T."/>
            <person name="Niu S.C."/>
            <person name="Liu Z.J."/>
        </authorList>
    </citation>
    <scope>NUCLEOTIDE SEQUENCE [LARGE SCALE GENOMIC DNA]</scope>
    <source>
        <strain evidence="1">Lindl</strain>
    </source>
</reference>
<name>A0AAV7GQV5_DENCH</name>
<organism evidence="1 2">
    <name type="scientific">Dendrobium chrysotoxum</name>
    <name type="common">Orchid</name>
    <dbReference type="NCBI Taxonomy" id="161865"/>
    <lineage>
        <taxon>Eukaryota</taxon>
        <taxon>Viridiplantae</taxon>
        <taxon>Streptophyta</taxon>
        <taxon>Embryophyta</taxon>
        <taxon>Tracheophyta</taxon>
        <taxon>Spermatophyta</taxon>
        <taxon>Magnoliopsida</taxon>
        <taxon>Liliopsida</taxon>
        <taxon>Asparagales</taxon>
        <taxon>Orchidaceae</taxon>
        <taxon>Epidendroideae</taxon>
        <taxon>Malaxideae</taxon>
        <taxon>Dendrobiinae</taxon>
        <taxon>Dendrobium</taxon>
    </lineage>
</organism>
<dbReference type="EMBL" id="JAGFBR010000007">
    <property type="protein sequence ID" value="KAH0464235.1"/>
    <property type="molecule type" value="Genomic_DNA"/>
</dbReference>
<evidence type="ECO:0000313" key="2">
    <source>
        <dbReference type="Proteomes" id="UP000775213"/>
    </source>
</evidence>
<proteinExistence type="predicted"/>
<accession>A0AAV7GQV5</accession>
<gene>
    <name evidence="1" type="ORF">IEQ34_007021</name>
</gene>
<keyword evidence="2" id="KW-1185">Reference proteome</keyword>
<evidence type="ECO:0000313" key="1">
    <source>
        <dbReference type="EMBL" id="KAH0464235.1"/>
    </source>
</evidence>
<protein>
    <submittedName>
        <fullName evidence="1">Uncharacterized protein</fullName>
    </submittedName>
</protein>
<dbReference type="AlphaFoldDB" id="A0AAV7GQV5"/>
<comment type="caution">
    <text evidence="1">The sequence shown here is derived from an EMBL/GenBank/DDBJ whole genome shotgun (WGS) entry which is preliminary data.</text>
</comment>
<dbReference type="Proteomes" id="UP000775213">
    <property type="component" value="Unassembled WGS sequence"/>
</dbReference>